<evidence type="ECO:0000313" key="2">
    <source>
        <dbReference type="Proteomes" id="UP000308705"/>
    </source>
</evidence>
<dbReference type="RefSeq" id="WP_137250221.1">
    <property type="nucleotide sequence ID" value="NZ_SZQA01000033.1"/>
</dbReference>
<dbReference type="EMBL" id="SZQA01000033">
    <property type="protein sequence ID" value="TKK84637.1"/>
    <property type="molecule type" value="Genomic_DNA"/>
</dbReference>
<dbReference type="AlphaFoldDB" id="A0A4U3MAD8"/>
<protein>
    <submittedName>
        <fullName evidence="1">Uncharacterized protein</fullName>
    </submittedName>
</protein>
<evidence type="ECO:0000313" key="1">
    <source>
        <dbReference type="EMBL" id="TKK84637.1"/>
    </source>
</evidence>
<accession>A0A4U3MAD8</accession>
<organism evidence="1 2">
    <name type="scientific">Herbidospora galbida</name>
    <dbReference type="NCBI Taxonomy" id="2575442"/>
    <lineage>
        <taxon>Bacteria</taxon>
        <taxon>Bacillati</taxon>
        <taxon>Actinomycetota</taxon>
        <taxon>Actinomycetes</taxon>
        <taxon>Streptosporangiales</taxon>
        <taxon>Streptosporangiaceae</taxon>
        <taxon>Herbidospora</taxon>
    </lineage>
</organism>
<sequence length="121" mass="13940">MHHNHASFPRDDKEPLIMRTTDKVCEVLTWYKLVEDYVETMNDIYDGVRDEHDVPRWTYMALFPGPDVLPILCTFEGREPVGDHPVGTRDFYLMGLVGGQHKEMADPNGKPIMFSYIPADV</sequence>
<name>A0A4U3MAD8_9ACTN</name>
<gene>
    <name evidence="1" type="ORF">FDA94_28830</name>
</gene>
<proteinExistence type="predicted"/>
<dbReference type="Proteomes" id="UP000308705">
    <property type="component" value="Unassembled WGS sequence"/>
</dbReference>
<comment type="caution">
    <text evidence="1">The sequence shown here is derived from an EMBL/GenBank/DDBJ whole genome shotgun (WGS) entry which is preliminary data.</text>
</comment>
<reference evidence="1 2" key="1">
    <citation type="submission" date="2019-04" db="EMBL/GenBank/DDBJ databases">
        <title>Herbidospora sp. NEAU-GS14.nov., a novel actinomycete isolated from soil.</title>
        <authorList>
            <person name="Han L."/>
        </authorList>
    </citation>
    <scope>NUCLEOTIDE SEQUENCE [LARGE SCALE GENOMIC DNA]</scope>
    <source>
        <strain evidence="1 2">NEAU-GS14</strain>
    </source>
</reference>
<keyword evidence="2" id="KW-1185">Reference proteome</keyword>